<dbReference type="EMBL" id="UFVD01000001">
    <property type="protein sequence ID" value="SUX11564.1"/>
    <property type="molecule type" value="Genomic_DNA"/>
</dbReference>
<evidence type="ECO:0000313" key="12">
    <source>
        <dbReference type="Proteomes" id="UP000254920"/>
    </source>
</evidence>
<evidence type="ECO:0000256" key="5">
    <source>
        <dbReference type="ARBA" id="ARBA00023002"/>
    </source>
</evidence>
<feature type="binding site" evidence="8">
    <location>
        <position position="59"/>
    </location>
    <ligand>
        <name>shikimate</name>
        <dbReference type="ChEBI" id="CHEBI:36208"/>
    </ligand>
</feature>
<dbReference type="GO" id="GO:0008652">
    <property type="term" value="P:amino acid biosynthetic process"/>
    <property type="evidence" value="ECO:0007669"/>
    <property type="project" value="UniProtKB-KW"/>
</dbReference>
<feature type="binding site" evidence="8">
    <location>
        <position position="226"/>
    </location>
    <ligand>
        <name>NADP(+)</name>
        <dbReference type="ChEBI" id="CHEBI:58349"/>
    </ligand>
</feature>
<feature type="binding site" evidence="8">
    <location>
        <position position="204"/>
    </location>
    <ligand>
        <name>NADP(+)</name>
        <dbReference type="ChEBI" id="CHEBI:58349"/>
    </ligand>
</feature>
<dbReference type="PANTHER" id="PTHR21089:SF1">
    <property type="entry name" value="BIFUNCTIONAL 3-DEHYDROQUINATE DEHYDRATASE_SHIKIMATE DEHYDROGENASE, CHLOROPLASTIC"/>
    <property type="match status" value="1"/>
</dbReference>
<gene>
    <name evidence="8 11" type="primary">aroE</name>
    <name evidence="11" type="ORF">NCTC12475_01793</name>
</gene>
<dbReference type="AlphaFoldDB" id="A0A381DLH3"/>
<comment type="subunit">
    <text evidence="8">Homodimer.</text>
</comment>
<dbReference type="Pfam" id="PF01488">
    <property type="entry name" value="Shikimate_DH"/>
    <property type="match status" value="1"/>
</dbReference>
<comment type="function">
    <text evidence="8">Involved in the biosynthesis of the chorismate, which leads to the biosynthesis of aromatic amino acids. Catalyzes the reversible NADPH linked reduction of 3-dehydroshikimate (DHSA) to yield shikimate (SA).</text>
</comment>
<dbReference type="UniPathway" id="UPA00053">
    <property type="reaction ID" value="UER00087"/>
</dbReference>
<evidence type="ECO:0000313" key="11">
    <source>
        <dbReference type="EMBL" id="SUX11564.1"/>
    </source>
</evidence>
<feature type="binding site" evidence="8">
    <location>
        <position position="84"/>
    </location>
    <ligand>
        <name>shikimate</name>
        <dbReference type="ChEBI" id="CHEBI:36208"/>
    </ligand>
</feature>
<comment type="caution">
    <text evidence="8">Lacks conserved residue(s) required for the propagation of feature annotation.</text>
</comment>
<dbReference type="InterPro" id="IPR046346">
    <property type="entry name" value="Aminoacid_DH-like_N_sf"/>
</dbReference>
<dbReference type="Gene3D" id="3.40.50.10860">
    <property type="entry name" value="Leucine Dehydrogenase, chain A, domain 1"/>
    <property type="match status" value="1"/>
</dbReference>
<feature type="binding site" evidence="8">
    <location>
        <position position="99"/>
    </location>
    <ligand>
        <name>shikimate</name>
        <dbReference type="ChEBI" id="CHEBI:36208"/>
    </ligand>
</feature>
<dbReference type="Gene3D" id="3.40.50.720">
    <property type="entry name" value="NAD(P)-binding Rossmann-like Domain"/>
    <property type="match status" value="1"/>
</dbReference>
<dbReference type="SUPFAM" id="SSF51735">
    <property type="entry name" value="NAD(P)-binding Rossmann-fold domains"/>
    <property type="match status" value="1"/>
</dbReference>
<feature type="domain" description="Shikimate dehydrogenase substrate binding N-terminal" evidence="10">
    <location>
        <begin position="6"/>
        <end position="86"/>
    </location>
</feature>
<evidence type="ECO:0000256" key="6">
    <source>
        <dbReference type="ARBA" id="ARBA00023141"/>
    </source>
</evidence>
<dbReference type="InterPro" id="IPR036291">
    <property type="entry name" value="NAD(P)-bd_dom_sf"/>
</dbReference>
<dbReference type="InterPro" id="IPR011342">
    <property type="entry name" value="Shikimate_DH"/>
</dbReference>
<protein>
    <recommendedName>
        <fullName evidence="2 8">Shikimate dehydrogenase (NADP(+))</fullName>
        <shortName evidence="8">SDH</shortName>
        <ecNumber evidence="2 8">1.1.1.25</ecNumber>
    </recommendedName>
</protein>
<comment type="similarity">
    <text evidence="8">Belongs to the shikimate dehydrogenase family.</text>
</comment>
<dbReference type="RefSeq" id="WP_089182282.1">
    <property type="nucleotide sequence ID" value="NZ_CP043427.1"/>
</dbReference>
<dbReference type="PANTHER" id="PTHR21089">
    <property type="entry name" value="SHIKIMATE DEHYDROGENASE"/>
    <property type="match status" value="1"/>
</dbReference>
<dbReference type="SUPFAM" id="SSF53223">
    <property type="entry name" value="Aminoacid dehydrogenase-like, N-terminal domain"/>
    <property type="match status" value="1"/>
</dbReference>
<organism evidence="11 12">
    <name type="scientific">Campylobacter sputorum subsp. sputorum</name>
    <dbReference type="NCBI Taxonomy" id="32024"/>
    <lineage>
        <taxon>Bacteria</taxon>
        <taxon>Pseudomonadati</taxon>
        <taxon>Campylobacterota</taxon>
        <taxon>Epsilonproteobacteria</taxon>
        <taxon>Campylobacterales</taxon>
        <taxon>Campylobacteraceae</taxon>
        <taxon>Campylobacter</taxon>
    </lineage>
</organism>
<dbReference type="Pfam" id="PF08501">
    <property type="entry name" value="Shikimate_dh_N"/>
    <property type="match status" value="1"/>
</dbReference>
<comment type="pathway">
    <text evidence="1 8">Metabolic intermediate biosynthesis; chorismate biosynthesis; chorismate from D-erythrose 4-phosphate and phosphoenolpyruvate: step 4/7.</text>
</comment>
<name>A0A381DLH3_9BACT</name>
<dbReference type="InterPro" id="IPR006151">
    <property type="entry name" value="Shikm_DH/Glu-tRNA_Rdtase"/>
</dbReference>
<feature type="binding site" evidence="8">
    <location>
        <position position="206"/>
    </location>
    <ligand>
        <name>shikimate</name>
        <dbReference type="ChEBI" id="CHEBI:36208"/>
    </ligand>
</feature>
<evidence type="ECO:0000256" key="8">
    <source>
        <dbReference type="HAMAP-Rule" id="MF_00222"/>
    </source>
</evidence>
<evidence type="ECO:0000256" key="1">
    <source>
        <dbReference type="ARBA" id="ARBA00004871"/>
    </source>
</evidence>
<dbReference type="InterPro" id="IPR022893">
    <property type="entry name" value="Shikimate_DH_fam"/>
</dbReference>
<keyword evidence="6 8" id="KW-0057">Aromatic amino acid biosynthesis</keyword>
<dbReference type="OrthoDB" id="9792692at2"/>
<proteinExistence type="inferred from homology"/>
<keyword evidence="3 8" id="KW-0028">Amino-acid biosynthesis</keyword>
<dbReference type="EC" id="1.1.1.25" evidence="2 8"/>
<feature type="binding site" evidence="8">
    <location>
        <position position="233"/>
    </location>
    <ligand>
        <name>shikimate</name>
        <dbReference type="ChEBI" id="CHEBI:36208"/>
    </ligand>
</feature>
<comment type="catalytic activity">
    <reaction evidence="7 8">
        <text>shikimate + NADP(+) = 3-dehydroshikimate + NADPH + H(+)</text>
        <dbReference type="Rhea" id="RHEA:17737"/>
        <dbReference type="ChEBI" id="CHEBI:15378"/>
        <dbReference type="ChEBI" id="CHEBI:16630"/>
        <dbReference type="ChEBI" id="CHEBI:36208"/>
        <dbReference type="ChEBI" id="CHEBI:57783"/>
        <dbReference type="ChEBI" id="CHEBI:58349"/>
        <dbReference type="EC" id="1.1.1.25"/>
    </reaction>
</comment>
<feature type="active site" description="Proton acceptor" evidence="8">
    <location>
        <position position="63"/>
    </location>
</feature>
<keyword evidence="5 8" id="KW-0560">Oxidoreductase</keyword>
<dbReference type="STRING" id="32024.GCA_000788295_00482"/>
<dbReference type="GO" id="GO:0009423">
    <property type="term" value="P:chorismate biosynthetic process"/>
    <property type="evidence" value="ECO:0007669"/>
    <property type="project" value="UniProtKB-UniRule"/>
</dbReference>
<dbReference type="GO" id="GO:0019632">
    <property type="term" value="P:shikimate metabolic process"/>
    <property type="evidence" value="ECO:0007669"/>
    <property type="project" value="InterPro"/>
</dbReference>
<dbReference type="GO" id="GO:0004764">
    <property type="term" value="F:shikimate 3-dehydrogenase (NADP+) activity"/>
    <property type="evidence" value="ECO:0007669"/>
    <property type="project" value="UniProtKB-UniRule"/>
</dbReference>
<dbReference type="GO" id="GO:0009073">
    <property type="term" value="P:aromatic amino acid family biosynthetic process"/>
    <property type="evidence" value="ECO:0007669"/>
    <property type="project" value="UniProtKB-KW"/>
</dbReference>
<accession>A0A381DLH3</accession>
<evidence type="ECO:0000259" key="9">
    <source>
        <dbReference type="Pfam" id="PF01488"/>
    </source>
</evidence>
<dbReference type="InterPro" id="IPR013708">
    <property type="entry name" value="Shikimate_DH-bd_N"/>
</dbReference>
<keyword evidence="4 8" id="KW-0521">NADP</keyword>
<evidence type="ECO:0000256" key="2">
    <source>
        <dbReference type="ARBA" id="ARBA00012962"/>
    </source>
</evidence>
<evidence type="ECO:0000256" key="4">
    <source>
        <dbReference type="ARBA" id="ARBA00022857"/>
    </source>
</evidence>
<feature type="domain" description="Quinate/shikimate 5-dehydrogenase/glutamyl-tRNA reductase" evidence="9">
    <location>
        <begin position="110"/>
        <end position="177"/>
    </location>
</feature>
<feature type="binding site" evidence="8">
    <location>
        <begin position="14"/>
        <end position="16"/>
    </location>
    <ligand>
        <name>shikimate</name>
        <dbReference type="ChEBI" id="CHEBI:36208"/>
    </ligand>
</feature>
<dbReference type="HAMAP" id="MF_00222">
    <property type="entry name" value="Shikimate_DH_AroE"/>
    <property type="match status" value="1"/>
</dbReference>
<dbReference type="NCBIfam" id="TIGR00507">
    <property type="entry name" value="aroE"/>
    <property type="match status" value="1"/>
</dbReference>
<sequence length="260" mass="29253">MDIYAIFGNPVDHSISPRLHNIAFYDLNIDAVYTRVCLNDGSKLIETFKSLNLCGANITVPHKEIALLQCDELDKIAKAIGSVNTIVKRSNKIIGYNTDAPGFLLSIKSFENLKKVLIIGAGGTAKAISYILKTKNIQVDIVNRSKEKLAKFSDLNCFTWDDFKISKYDLVINTTSAGLKEDILPVPKELLEPTIKQSRYAYDVIYNKQTPFLNLCKKNEITHKDGLDMLLYQAVLAFNIFNDGKLNNEKVEKSMRKVLN</sequence>
<evidence type="ECO:0000256" key="7">
    <source>
        <dbReference type="ARBA" id="ARBA00049442"/>
    </source>
</evidence>
<keyword evidence="12" id="KW-1185">Reference proteome</keyword>
<evidence type="ECO:0000259" key="10">
    <source>
        <dbReference type="Pfam" id="PF08501"/>
    </source>
</evidence>
<dbReference type="NCBIfam" id="NF001316">
    <property type="entry name" value="PRK00258.2-5"/>
    <property type="match status" value="1"/>
</dbReference>
<dbReference type="GO" id="GO:0050661">
    <property type="term" value="F:NADP binding"/>
    <property type="evidence" value="ECO:0007669"/>
    <property type="project" value="InterPro"/>
</dbReference>
<dbReference type="GO" id="GO:0005829">
    <property type="term" value="C:cytosol"/>
    <property type="evidence" value="ECO:0007669"/>
    <property type="project" value="TreeGrafter"/>
</dbReference>
<reference evidence="11 12" key="1">
    <citation type="submission" date="2018-06" db="EMBL/GenBank/DDBJ databases">
        <authorList>
            <consortium name="Pathogen Informatics"/>
            <person name="Doyle S."/>
        </authorList>
    </citation>
    <scope>NUCLEOTIDE SEQUENCE [LARGE SCALE GENOMIC DNA]</scope>
    <source>
        <strain evidence="11 12">NCTC12475</strain>
    </source>
</reference>
<evidence type="ECO:0000256" key="3">
    <source>
        <dbReference type="ARBA" id="ARBA00022605"/>
    </source>
</evidence>
<dbReference type="Proteomes" id="UP000254920">
    <property type="component" value="Unassembled WGS sequence"/>
</dbReference>
<dbReference type="GeneID" id="93090431"/>
<dbReference type="CDD" id="cd01065">
    <property type="entry name" value="NAD_bind_Shikimate_DH"/>
    <property type="match status" value="1"/>
</dbReference>